<evidence type="ECO:0000256" key="2">
    <source>
        <dbReference type="SAM" id="Phobius"/>
    </source>
</evidence>
<feature type="transmembrane region" description="Helical" evidence="2">
    <location>
        <begin position="73"/>
        <end position="91"/>
    </location>
</feature>
<dbReference type="EMBL" id="JAGQFT020000007">
    <property type="protein sequence ID" value="MBS7457886.1"/>
    <property type="molecule type" value="Genomic_DNA"/>
</dbReference>
<keyword evidence="2" id="KW-0812">Transmembrane</keyword>
<keyword evidence="5" id="KW-1185">Reference proteome</keyword>
<evidence type="ECO:0000313" key="3">
    <source>
        <dbReference type="EMBL" id="MBR0563290.1"/>
    </source>
</evidence>
<feature type="transmembrane region" description="Helical" evidence="2">
    <location>
        <begin position="42"/>
        <end position="61"/>
    </location>
</feature>
<keyword evidence="2" id="KW-1133">Transmembrane helix</keyword>
<proteinExistence type="predicted"/>
<dbReference type="PANTHER" id="PTHR34703:SF1">
    <property type="entry name" value="ANTIPORTER SUBUNIT MNHG2-RELATED"/>
    <property type="match status" value="1"/>
</dbReference>
<keyword evidence="2" id="KW-0472">Membrane</keyword>
<dbReference type="Proteomes" id="UP000675747">
    <property type="component" value="Unassembled WGS sequence"/>
</dbReference>
<dbReference type="GO" id="GO:0015385">
    <property type="term" value="F:sodium:proton antiporter activity"/>
    <property type="evidence" value="ECO:0007669"/>
    <property type="project" value="TreeGrafter"/>
</dbReference>
<dbReference type="Pfam" id="PF03334">
    <property type="entry name" value="PhaG_MnhG_YufB"/>
    <property type="match status" value="1"/>
</dbReference>
<accession>A0A8J7VU65</accession>
<evidence type="ECO:0000313" key="5">
    <source>
        <dbReference type="Proteomes" id="UP000675747"/>
    </source>
</evidence>
<dbReference type="RefSeq" id="WP_211927208.1">
    <property type="nucleotide sequence ID" value="NZ_JAGQFT020000007.1"/>
</dbReference>
<dbReference type="InterPro" id="IPR005133">
    <property type="entry name" value="PhaG_MnhG_YufB"/>
</dbReference>
<dbReference type="NCBIfam" id="TIGR01300">
    <property type="entry name" value="CPA3_mnhG_phaG"/>
    <property type="match status" value="1"/>
</dbReference>
<dbReference type="PANTHER" id="PTHR34703">
    <property type="entry name" value="ANTIPORTER SUBUNIT MNHG2-RELATED"/>
    <property type="match status" value="1"/>
</dbReference>
<dbReference type="EMBL" id="JAGQFT010000116">
    <property type="protein sequence ID" value="MBR0563290.1"/>
    <property type="molecule type" value="Genomic_DNA"/>
</dbReference>
<comment type="caution">
    <text evidence="3">The sequence shown here is derived from an EMBL/GenBank/DDBJ whole genome shotgun (WGS) entry which is preliminary data.</text>
</comment>
<feature type="region of interest" description="Disordered" evidence="1">
    <location>
        <begin position="99"/>
        <end position="134"/>
    </location>
</feature>
<reference evidence="3" key="2">
    <citation type="submission" date="2021-04" db="EMBL/GenBank/DDBJ databases">
        <authorList>
            <person name="Karlyshev A.V."/>
        </authorList>
    </citation>
    <scope>NUCLEOTIDE SEQUENCE</scope>
    <source>
        <strain evidence="3">LMG 29479</strain>
    </source>
</reference>
<feature type="transmembrane region" description="Helical" evidence="2">
    <location>
        <begin position="6"/>
        <end position="30"/>
    </location>
</feature>
<reference evidence="4 5" key="1">
    <citation type="journal article" date="2021" name="Microbiol. Resour. Announc.">
        <title>Draft Genome Sequence of Coralloluteibacterium stylophorae LMG 29479T.</title>
        <authorList>
            <person name="Karlyshev A.V."/>
            <person name="Kudryashova E.B."/>
            <person name="Ariskina E.V."/>
            <person name="Conroy A.P."/>
            <person name="Abidueva E.Y."/>
        </authorList>
    </citation>
    <scope>NUCLEOTIDE SEQUENCE [LARGE SCALE GENOMIC DNA]</scope>
    <source>
        <strain evidence="4 5">LMG 29479</strain>
    </source>
</reference>
<feature type="compositionally biased region" description="Basic and acidic residues" evidence="1">
    <location>
        <begin position="125"/>
        <end position="134"/>
    </location>
</feature>
<evidence type="ECO:0000313" key="4">
    <source>
        <dbReference type="EMBL" id="MBS7457886.1"/>
    </source>
</evidence>
<evidence type="ECO:0000256" key="1">
    <source>
        <dbReference type="SAM" id="MobiDB-lite"/>
    </source>
</evidence>
<organism evidence="3">
    <name type="scientific">Coralloluteibacterium stylophorae</name>
    <dbReference type="NCBI Taxonomy" id="1776034"/>
    <lineage>
        <taxon>Bacteria</taxon>
        <taxon>Pseudomonadati</taxon>
        <taxon>Pseudomonadota</taxon>
        <taxon>Gammaproteobacteria</taxon>
        <taxon>Lysobacterales</taxon>
        <taxon>Lysobacteraceae</taxon>
        <taxon>Coralloluteibacterium</taxon>
    </lineage>
</organism>
<dbReference type="AlphaFoldDB" id="A0A8J7VU65"/>
<dbReference type="NCBIfam" id="NF009316">
    <property type="entry name" value="PRK12674.1-5"/>
    <property type="match status" value="1"/>
</dbReference>
<name>A0A8J7VU65_9GAMM</name>
<protein>
    <submittedName>
        <fullName evidence="3">Na+/H+ antiporter subunit G</fullName>
    </submittedName>
</protein>
<sequence length="134" mass="13756">MSADTVFEAVVAALLVVGGAFLFIGSLGLARLADIYQRLHGPAKATTVGIGALLVASMARHALLDEGVDLREVLVTVFLFLTAPVSAHMLARTAFALDPAARPPAPGEPGTSRSGKGEAVTPVQPRDDRAGGRA</sequence>
<gene>
    <name evidence="4" type="ORF">KB893_012165</name>
    <name evidence="3" type="ORF">KB893_12320</name>
</gene>